<dbReference type="RefSeq" id="WP_144228538.1">
    <property type="nucleotide sequence ID" value="NZ_CBCRVV010000003.1"/>
</dbReference>
<dbReference type="InterPro" id="IPR050256">
    <property type="entry name" value="Glycosyltransferase_2"/>
</dbReference>
<dbReference type="PANTHER" id="PTHR48090">
    <property type="entry name" value="UNDECAPRENYL-PHOSPHATE 4-DEOXY-4-FORMAMIDO-L-ARABINOSE TRANSFERASE-RELATED"/>
    <property type="match status" value="1"/>
</dbReference>
<evidence type="ECO:0000313" key="3">
    <source>
        <dbReference type="Proteomes" id="UP000315648"/>
    </source>
</evidence>
<dbReference type="InterPro" id="IPR029044">
    <property type="entry name" value="Nucleotide-diphossugar_trans"/>
</dbReference>
<feature type="domain" description="Glycosyltransferase 2-like" evidence="1">
    <location>
        <begin position="11"/>
        <end position="146"/>
    </location>
</feature>
<keyword evidence="3" id="KW-1185">Reference proteome</keyword>
<evidence type="ECO:0000259" key="1">
    <source>
        <dbReference type="Pfam" id="PF00535"/>
    </source>
</evidence>
<reference evidence="2 3" key="1">
    <citation type="submission" date="2019-07" db="EMBL/GenBank/DDBJ databases">
        <title>Description of 53C-WASEF.</title>
        <authorList>
            <person name="Pitt A."/>
            <person name="Hahn M.W."/>
        </authorList>
    </citation>
    <scope>NUCLEOTIDE SEQUENCE [LARGE SCALE GENOMIC DNA]</scope>
    <source>
        <strain evidence="2 3">53C-WASEF</strain>
    </source>
</reference>
<dbReference type="SUPFAM" id="SSF53448">
    <property type="entry name" value="Nucleotide-diphospho-sugar transferases"/>
    <property type="match status" value="1"/>
</dbReference>
<dbReference type="Proteomes" id="UP000315648">
    <property type="component" value="Unassembled WGS sequence"/>
</dbReference>
<keyword evidence="2" id="KW-0808">Transferase</keyword>
<dbReference type="AlphaFoldDB" id="A0A556QNJ4"/>
<protein>
    <submittedName>
        <fullName evidence="2">Glycosyltransferase family 2 protein</fullName>
    </submittedName>
</protein>
<sequence length="237" mass="26519">MTSAPSPELVLIVPVYNEEETIIPVLTEWRQALAPSISQFVILVIDDGSTDGTSAKLASLDWPELRVHTHTNRGHGQSCLVGYRQAAALGASHVFQIDSDGQCDPAGFPDAWSNRSRATAIYGRRTTRDDGWARKLVTRVLRLSLRWMHSTRLNDTNVPFRLYPATLAAKTADRIPPSFELANIAMALLLEPQGFIELPIHFRDRAGGHASVRWTGFAQKALRLFRDLKTIRHERDL</sequence>
<dbReference type="InterPro" id="IPR001173">
    <property type="entry name" value="Glyco_trans_2-like"/>
</dbReference>
<gene>
    <name evidence="2" type="ORF">FPL22_02495</name>
</gene>
<name>A0A556QNJ4_9BACT</name>
<evidence type="ECO:0000313" key="2">
    <source>
        <dbReference type="EMBL" id="TSJ78197.1"/>
    </source>
</evidence>
<accession>A0A556QNJ4</accession>
<proteinExistence type="predicted"/>
<dbReference type="EMBL" id="VMBG01000001">
    <property type="protein sequence ID" value="TSJ78197.1"/>
    <property type="molecule type" value="Genomic_DNA"/>
</dbReference>
<dbReference type="PANTHER" id="PTHR48090:SF7">
    <property type="entry name" value="RFBJ PROTEIN"/>
    <property type="match status" value="1"/>
</dbReference>
<dbReference type="GO" id="GO:0016740">
    <property type="term" value="F:transferase activity"/>
    <property type="evidence" value="ECO:0007669"/>
    <property type="project" value="UniProtKB-KW"/>
</dbReference>
<comment type="caution">
    <text evidence="2">The sequence shown here is derived from an EMBL/GenBank/DDBJ whole genome shotgun (WGS) entry which is preliminary data.</text>
</comment>
<dbReference type="Pfam" id="PF00535">
    <property type="entry name" value="Glycos_transf_2"/>
    <property type="match status" value="1"/>
</dbReference>
<dbReference type="OrthoDB" id="9810303at2"/>
<dbReference type="Gene3D" id="3.90.550.10">
    <property type="entry name" value="Spore Coat Polysaccharide Biosynthesis Protein SpsA, Chain A"/>
    <property type="match status" value="1"/>
</dbReference>
<dbReference type="CDD" id="cd04179">
    <property type="entry name" value="DPM_DPG-synthase_like"/>
    <property type="match status" value="1"/>
</dbReference>
<organism evidence="2 3">
    <name type="scientific">Rariglobus hedericola</name>
    <dbReference type="NCBI Taxonomy" id="2597822"/>
    <lineage>
        <taxon>Bacteria</taxon>
        <taxon>Pseudomonadati</taxon>
        <taxon>Verrucomicrobiota</taxon>
        <taxon>Opitutia</taxon>
        <taxon>Opitutales</taxon>
        <taxon>Opitutaceae</taxon>
        <taxon>Rariglobus</taxon>
    </lineage>
</organism>